<name>A0A645AZ14_9ZZZZ</name>
<dbReference type="AlphaFoldDB" id="A0A645AZ14"/>
<proteinExistence type="predicted"/>
<evidence type="ECO:0000313" key="1">
    <source>
        <dbReference type="EMBL" id="MPM58379.1"/>
    </source>
</evidence>
<comment type="caution">
    <text evidence="1">The sequence shown here is derived from an EMBL/GenBank/DDBJ whole genome shotgun (WGS) entry which is preliminary data.</text>
</comment>
<dbReference type="EMBL" id="VSSQ01016737">
    <property type="protein sequence ID" value="MPM58379.1"/>
    <property type="molecule type" value="Genomic_DNA"/>
</dbReference>
<sequence length="126" mass="14042">MGFKGKIIDVSGLVSPEVFQYFPGLNDDAEANKTSGTLYDKIIGAVRPDLIVTYPLLVGNFDTSSDRNDYVKLTVPALARYWQGVTDYSTVWGSPDLYIYVRKEVLTPELGAGVLSEIEQQDRLFK</sequence>
<gene>
    <name evidence="1" type="ORF">SDC9_105210</name>
</gene>
<accession>A0A645AZ14</accession>
<protein>
    <submittedName>
        <fullName evidence="1">Uncharacterized protein</fullName>
    </submittedName>
</protein>
<organism evidence="1">
    <name type="scientific">bioreactor metagenome</name>
    <dbReference type="NCBI Taxonomy" id="1076179"/>
    <lineage>
        <taxon>unclassified sequences</taxon>
        <taxon>metagenomes</taxon>
        <taxon>ecological metagenomes</taxon>
    </lineage>
</organism>
<reference evidence="1" key="1">
    <citation type="submission" date="2019-08" db="EMBL/GenBank/DDBJ databases">
        <authorList>
            <person name="Kucharzyk K."/>
            <person name="Murdoch R.W."/>
            <person name="Higgins S."/>
            <person name="Loffler F."/>
        </authorList>
    </citation>
    <scope>NUCLEOTIDE SEQUENCE</scope>
</reference>